<sequence>MTRGRFIRFIAALGMCTFGGLIANAPAASAHAIIELDGVSAVAGKSSAMTLEIQHGCIADSPETTQVMAFVGKPWGAVKPGSIDGWKVSVAPLADGGQQITWSVVGKPIPFATPVFFPMTVKWPKSPGVYGMRVLQICTGGQYLWDDPFVPATASSPSPPLTPLPQVTVLARR</sequence>
<accession>A0A6J6QI54</accession>
<dbReference type="EMBL" id="CAEZXZ010000150">
    <property type="protein sequence ID" value="CAB4710406.1"/>
    <property type="molecule type" value="Genomic_DNA"/>
</dbReference>
<reference evidence="1" key="1">
    <citation type="submission" date="2020-05" db="EMBL/GenBank/DDBJ databases">
        <authorList>
            <person name="Chiriac C."/>
            <person name="Salcher M."/>
            <person name="Ghai R."/>
            <person name="Kavagutti S V."/>
        </authorList>
    </citation>
    <scope>NUCLEOTIDE SEQUENCE</scope>
</reference>
<gene>
    <name evidence="1" type="ORF">UFOPK2625_00980</name>
</gene>
<dbReference type="InterPro" id="IPR038507">
    <property type="entry name" value="YcnI-like_sf"/>
</dbReference>
<dbReference type="Gene3D" id="2.60.40.2230">
    <property type="entry name" value="Uncharacterised protein YcnI-like PF07987, DUF1775"/>
    <property type="match status" value="1"/>
</dbReference>
<evidence type="ECO:0000313" key="1">
    <source>
        <dbReference type="EMBL" id="CAB4710406.1"/>
    </source>
</evidence>
<organism evidence="1">
    <name type="scientific">freshwater metagenome</name>
    <dbReference type="NCBI Taxonomy" id="449393"/>
    <lineage>
        <taxon>unclassified sequences</taxon>
        <taxon>metagenomes</taxon>
        <taxon>ecological metagenomes</taxon>
    </lineage>
</organism>
<name>A0A6J6QI54_9ZZZZ</name>
<proteinExistence type="predicted"/>
<dbReference type="AlphaFoldDB" id="A0A6J6QI54"/>
<protein>
    <submittedName>
        <fullName evidence="1">Unannotated protein</fullName>
    </submittedName>
</protein>